<sequence>MEELKDKEIIRWTELKATSKETARGCYGLLYLLSRSSNFFKLMGIPKDSGKECKLSKFADDSKMSDATDMLKGRGTIQMDLDRLEEWVLVNFMHVNKAKFKVLNMGQGNHQYQYSLGDG</sequence>
<reference evidence="2" key="2">
    <citation type="submission" date="2017-12" db="EMBL/GenBank/DDBJ databases">
        <title>Genome sequence of the Bar-tailed Godwit (Limosa lapponica baueri).</title>
        <authorList>
            <person name="Lima N.C.B."/>
            <person name="Parody-Merino A.M."/>
            <person name="Battley P.F."/>
            <person name="Fidler A.E."/>
            <person name="Prosdocimi F."/>
        </authorList>
    </citation>
    <scope>NUCLEOTIDE SEQUENCE [LARGE SCALE GENOMIC DNA]</scope>
</reference>
<keyword evidence="1" id="KW-0695">RNA-directed DNA polymerase</keyword>
<dbReference type="GO" id="GO:0003964">
    <property type="term" value="F:RNA-directed DNA polymerase activity"/>
    <property type="evidence" value="ECO:0007669"/>
    <property type="project" value="UniProtKB-KW"/>
</dbReference>
<keyword evidence="1" id="KW-0548">Nucleotidyltransferase</keyword>
<accession>A0A2I0URF1</accession>
<dbReference type="AlphaFoldDB" id="A0A2I0URF1"/>
<reference evidence="2" key="1">
    <citation type="submission" date="2017-11" db="EMBL/GenBank/DDBJ databases">
        <authorList>
            <person name="Lima N.C."/>
            <person name="Parody-Merino A.M."/>
            <person name="Battley P.F."/>
            <person name="Fidler A.E."/>
            <person name="Prosdocimi F."/>
        </authorList>
    </citation>
    <scope>NUCLEOTIDE SEQUENCE [LARGE SCALE GENOMIC DNA]</scope>
</reference>
<protein>
    <submittedName>
        <fullName evidence="1">Rna-directed dna polymerase from mobile element jockey-like</fullName>
    </submittedName>
</protein>
<dbReference type="OrthoDB" id="10056483at2759"/>
<dbReference type="Proteomes" id="UP000233556">
    <property type="component" value="Unassembled WGS sequence"/>
</dbReference>
<dbReference type="EMBL" id="KZ505649">
    <property type="protein sequence ID" value="PKU48624.1"/>
    <property type="molecule type" value="Genomic_DNA"/>
</dbReference>
<evidence type="ECO:0000313" key="2">
    <source>
        <dbReference type="Proteomes" id="UP000233556"/>
    </source>
</evidence>
<organism evidence="1 2">
    <name type="scientific">Limosa lapponica baueri</name>
    <dbReference type="NCBI Taxonomy" id="1758121"/>
    <lineage>
        <taxon>Eukaryota</taxon>
        <taxon>Metazoa</taxon>
        <taxon>Chordata</taxon>
        <taxon>Craniata</taxon>
        <taxon>Vertebrata</taxon>
        <taxon>Euteleostomi</taxon>
        <taxon>Archelosauria</taxon>
        <taxon>Archosauria</taxon>
        <taxon>Dinosauria</taxon>
        <taxon>Saurischia</taxon>
        <taxon>Theropoda</taxon>
        <taxon>Coelurosauria</taxon>
        <taxon>Aves</taxon>
        <taxon>Neognathae</taxon>
        <taxon>Neoaves</taxon>
        <taxon>Charadriiformes</taxon>
        <taxon>Scolopacidae</taxon>
        <taxon>Limosa</taxon>
    </lineage>
</organism>
<keyword evidence="2" id="KW-1185">Reference proteome</keyword>
<name>A0A2I0URF1_LIMLA</name>
<gene>
    <name evidence="1" type="ORF">llap_1076</name>
</gene>
<evidence type="ECO:0000313" key="1">
    <source>
        <dbReference type="EMBL" id="PKU48624.1"/>
    </source>
</evidence>
<keyword evidence="1" id="KW-0808">Transferase</keyword>
<proteinExistence type="predicted"/>